<dbReference type="GeneID" id="136081099"/>
<protein>
    <submittedName>
        <fullName evidence="2">Uncharacterized protein LOC136081099</fullName>
    </submittedName>
</protein>
<gene>
    <name evidence="2" type="primary">LOC136081099</name>
</gene>
<proteinExistence type="predicted"/>
<dbReference type="Proteomes" id="UP001652625">
    <property type="component" value="Chromosome 06"/>
</dbReference>
<name>A0ABM4BYY6_HYDVU</name>
<keyword evidence="1" id="KW-1185">Reference proteome</keyword>
<dbReference type="PANTHER" id="PTHR34153:SF2">
    <property type="entry name" value="SI:CH211-262H13.3-RELATED"/>
    <property type="match status" value="1"/>
</dbReference>
<dbReference type="RefSeq" id="XP_065654455.1">
    <property type="nucleotide sequence ID" value="XM_065798383.1"/>
</dbReference>
<reference evidence="2" key="1">
    <citation type="submission" date="2025-08" db="UniProtKB">
        <authorList>
            <consortium name="RefSeq"/>
        </authorList>
    </citation>
    <scope>IDENTIFICATION</scope>
</reference>
<dbReference type="PANTHER" id="PTHR34153">
    <property type="entry name" value="SI:CH211-262H13.3-RELATED-RELATED"/>
    <property type="match status" value="1"/>
</dbReference>
<organism evidence="1 2">
    <name type="scientific">Hydra vulgaris</name>
    <name type="common">Hydra</name>
    <name type="synonym">Hydra attenuata</name>
    <dbReference type="NCBI Taxonomy" id="6087"/>
    <lineage>
        <taxon>Eukaryota</taxon>
        <taxon>Metazoa</taxon>
        <taxon>Cnidaria</taxon>
        <taxon>Hydrozoa</taxon>
        <taxon>Hydroidolina</taxon>
        <taxon>Anthoathecata</taxon>
        <taxon>Aplanulata</taxon>
        <taxon>Hydridae</taxon>
        <taxon>Hydra</taxon>
    </lineage>
</organism>
<sequence length="380" mass="42944">MSFAIVEFTNGTIKEVEVIAKSWMKNDGKCFWPPFKSSSAIRKAVTSLQAPTSDWQIYPARVLYTTDFYEEARTHLEKAADTSNIETDTEDKRRTKQKRKMTMAFWDSDEDVEVSDKELKEYKRHHLTSSDNQSRMNLIPKISEILKPISTPCLKSEATNYPVAENTIDFSKANDEITSKLKLSSSELIENGAKIFCSEEEDRKQKQLSSQDFQKVVLNWMVKIDKKIDMLLQQQATTGISTPSPVPSDTIFERCLTKSDVDLIEEKVKANNVFKGRVLNVLSRSGGCSAYKSAFAIGKLLMSEEAGSCFNVSGGLFKTNFKTYTLYQLIVDAIMRQHHNAKVTECHSGISEFLRQSGTRHNRKGLKMNHVANSEPSSKG</sequence>
<evidence type="ECO:0000313" key="1">
    <source>
        <dbReference type="Proteomes" id="UP001652625"/>
    </source>
</evidence>
<accession>A0ABM4BYY6</accession>
<evidence type="ECO:0000313" key="2">
    <source>
        <dbReference type="RefSeq" id="XP_065654455.1"/>
    </source>
</evidence>